<name>A0ACB8Q4L9_9AGAM</name>
<proteinExistence type="predicted"/>
<keyword evidence="2" id="KW-1185">Reference proteome</keyword>
<reference evidence="1" key="1">
    <citation type="submission" date="2021-02" db="EMBL/GenBank/DDBJ databases">
        <authorList>
            <consortium name="DOE Joint Genome Institute"/>
            <person name="Ahrendt S."/>
            <person name="Looney B.P."/>
            <person name="Miyauchi S."/>
            <person name="Morin E."/>
            <person name="Drula E."/>
            <person name="Courty P.E."/>
            <person name="Chicoki N."/>
            <person name="Fauchery L."/>
            <person name="Kohler A."/>
            <person name="Kuo A."/>
            <person name="Labutti K."/>
            <person name="Pangilinan J."/>
            <person name="Lipzen A."/>
            <person name="Riley R."/>
            <person name="Andreopoulos W."/>
            <person name="He G."/>
            <person name="Johnson J."/>
            <person name="Barry K.W."/>
            <person name="Grigoriev I.V."/>
            <person name="Nagy L."/>
            <person name="Hibbett D."/>
            <person name="Henrissat B."/>
            <person name="Matheny P.B."/>
            <person name="Labbe J."/>
            <person name="Martin F."/>
        </authorList>
    </citation>
    <scope>NUCLEOTIDE SEQUENCE</scope>
    <source>
        <strain evidence="1">EC-137</strain>
    </source>
</reference>
<comment type="caution">
    <text evidence="1">The sequence shown here is derived from an EMBL/GenBank/DDBJ whole genome shotgun (WGS) entry which is preliminary data.</text>
</comment>
<gene>
    <name evidence="1" type="ORF">K488DRAFT_92213</name>
</gene>
<dbReference type="Proteomes" id="UP000814128">
    <property type="component" value="Unassembled WGS sequence"/>
</dbReference>
<evidence type="ECO:0000313" key="2">
    <source>
        <dbReference type="Proteomes" id="UP000814128"/>
    </source>
</evidence>
<reference evidence="1" key="2">
    <citation type="journal article" date="2022" name="New Phytol.">
        <title>Evolutionary transition to the ectomycorrhizal habit in the genomes of a hyperdiverse lineage of mushroom-forming fungi.</title>
        <authorList>
            <person name="Looney B."/>
            <person name="Miyauchi S."/>
            <person name="Morin E."/>
            <person name="Drula E."/>
            <person name="Courty P.E."/>
            <person name="Kohler A."/>
            <person name="Kuo A."/>
            <person name="LaButti K."/>
            <person name="Pangilinan J."/>
            <person name="Lipzen A."/>
            <person name="Riley R."/>
            <person name="Andreopoulos W."/>
            <person name="He G."/>
            <person name="Johnson J."/>
            <person name="Nolan M."/>
            <person name="Tritt A."/>
            <person name="Barry K.W."/>
            <person name="Grigoriev I.V."/>
            <person name="Nagy L.G."/>
            <person name="Hibbett D."/>
            <person name="Henrissat B."/>
            <person name="Matheny P.B."/>
            <person name="Labbe J."/>
            <person name="Martin F.M."/>
        </authorList>
    </citation>
    <scope>NUCLEOTIDE SEQUENCE</scope>
    <source>
        <strain evidence="1">EC-137</strain>
    </source>
</reference>
<accession>A0ACB8Q4L9</accession>
<sequence length="1062" mass="113746">MLASSPGYPSSGPVNSAAPSVDRSNSLASAASGQSTSSLTRRPRARTRPRALTLNAPRQRDKAMLSATPSVPMLTAAEMLDATSTPMFSLDASTASVPVPDRPPRSPLRKSSSPLATSLSGSAPLVSVVATDDVELESRRRSARRRRRKRGSSVPRDAYRLSFLSSASSPTSPLFPNQHHMPMQTFPNFPSLRETRQRLRDSYFTSFSGFSGTDTSLYPLSTSTGSGTDSPPSPRSLVESANDITVRHVNPDDGDDSSFDPDDVSYRLHLLLNNSYFLPPAHSKPSPAQLTPVSVGPKKAQPKSFFEIFRPRSKSKPESPVTPVTPQDPLPALRTTSDASTGERQSGVPKQSFALPSSVPGVRSQVARVAVVRETLDNLAAAAKQAEREIKVLENQEEDRKSTYDDVIDPTDAVDLPPPFTNSLFDVQTSTLAGLGVEQSVGAAELADRLPPGTPGIWSIDPDDSWRKALLQEAVSMSLNSTPAPSHRLRHPSDASNSTHRTPGNQSGSSRFDRRILMPERLEDVVETDVQIPVPTQRPKLRTRASAPETRAQGMPQLAVPLPSHPPRAESPHTPHTPLLPPPRKGGSTQATRSELSESQSFCSPSHAPATSARGVRKTSSSPQMHKQYELMQSMGPPRSLSPVAEPATGQHILKTSLDTSESDSVLEGRHSFARSLTASIASASSTASSISCLHPPSPTRSAFQDARASFATWPAGEDASEGASEAVITDMASYVPAAASARFVGIHQSDTSTPPPRTSSSLAHTPLRPPPRSSSFNVRAVSSSLKHEREPSPRPSISSSDPGHSPFVSANDLRAPSPCRPSTSRSDQSRSPYLFRASMSSQRSTSSRHRRGGADATLQVPGALLARALHDAPASPIEFFDQVEAASRVDAFQTAWEDDEDGVVSSSTDDYGTVWATPAHHTPSPQQSPRLSPHASPRMAMKSLPTAVSSAESLPLSRRSPVQPVGHTPTRPAYFKDTHSPQVLGPMRTRPATAPSTQTQDDMSIYSAESASSAASAGRVGRTPSMLRLDGMLLQHMETEREAFRRIAKANKTASVRSAAT</sequence>
<protein>
    <submittedName>
        <fullName evidence="1">Uncharacterized protein</fullName>
    </submittedName>
</protein>
<organism evidence="1 2">
    <name type="scientific">Vararia minispora EC-137</name>
    <dbReference type="NCBI Taxonomy" id="1314806"/>
    <lineage>
        <taxon>Eukaryota</taxon>
        <taxon>Fungi</taxon>
        <taxon>Dikarya</taxon>
        <taxon>Basidiomycota</taxon>
        <taxon>Agaricomycotina</taxon>
        <taxon>Agaricomycetes</taxon>
        <taxon>Russulales</taxon>
        <taxon>Lachnocladiaceae</taxon>
        <taxon>Vararia</taxon>
    </lineage>
</organism>
<evidence type="ECO:0000313" key="1">
    <source>
        <dbReference type="EMBL" id="KAI0026618.1"/>
    </source>
</evidence>
<dbReference type="EMBL" id="MU274339">
    <property type="protein sequence ID" value="KAI0026618.1"/>
    <property type="molecule type" value="Genomic_DNA"/>
</dbReference>